<organism evidence="1">
    <name type="scientific">Siphoviridae sp. ctXYk3</name>
    <dbReference type="NCBI Taxonomy" id="2827886"/>
    <lineage>
        <taxon>Viruses</taxon>
        <taxon>Duplodnaviria</taxon>
        <taxon>Heunggongvirae</taxon>
        <taxon>Uroviricota</taxon>
        <taxon>Caudoviricetes</taxon>
    </lineage>
</organism>
<proteinExistence type="predicted"/>
<accession>A0A8S5T4F6</accession>
<reference evidence="1" key="1">
    <citation type="journal article" date="2021" name="Proc. Natl. Acad. Sci. U.S.A.">
        <title>A Catalog of Tens of Thousands of Viruses from Human Metagenomes Reveals Hidden Associations with Chronic Diseases.</title>
        <authorList>
            <person name="Tisza M.J."/>
            <person name="Buck C.B."/>
        </authorList>
    </citation>
    <scope>NUCLEOTIDE SEQUENCE</scope>
    <source>
        <strain evidence="1">CtXYk3</strain>
    </source>
</reference>
<name>A0A8S5T4F6_9CAUD</name>
<protein>
    <submittedName>
        <fullName evidence="1">Uncharacterized protein</fullName>
    </submittedName>
</protein>
<evidence type="ECO:0000313" key="1">
    <source>
        <dbReference type="EMBL" id="DAF57899.1"/>
    </source>
</evidence>
<dbReference type="EMBL" id="BK032743">
    <property type="protein sequence ID" value="DAF57899.1"/>
    <property type="molecule type" value="Genomic_DNA"/>
</dbReference>
<sequence>MCLLTTNYCRFLHFYQNDNVSRYLVEEMYY</sequence>